<protein>
    <submittedName>
        <fullName evidence="1">Uncharacterized protein</fullName>
    </submittedName>
</protein>
<reference evidence="1" key="2">
    <citation type="journal article" date="2015" name="Fish Shellfish Immunol.">
        <title>Early steps in the European eel (Anguilla anguilla)-Vibrio vulnificus interaction in the gills: Role of the RtxA13 toxin.</title>
        <authorList>
            <person name="Callol A."/>
            <person name="Pajuelo D."/>
            <person name="Ebbesson L."/>
            <person name="Teles M."/>
            <person name="MacKenzie S."/>
            <person name="Amaro C."/>
        </authorList>
    </citation>
    <scope>NUCLEOTIDE SEQUENCE</scope>
</reference>
<dbReference type="AlphaFoldDB" id="A0A0E9STA5"/>
<evidence type="ECO:0000313" key="1">
    <source>
        <dbReference type="EMBL" id="JAH44599.1"/>
    </source>
</evidence>
<dbReference type="EMBL" id="GBXM01063978">
    <property type="protein sequence ID" value="JAH44599.1"/>
    <property type="molecule type" value="Transcribed_RNA"/>
</dbReference>
<organism evidence="1">
    <name type="scientific">Anguilla anguilla</name>
    <name type="common">European freshwater eel</name>
    <name type="synonym">Muraena anguilla</name>
    <dbReference type="NCBI Taxonomy" id="7936"/>
    <lineage>
        <taxon>Eukaryota</taxon>
        <taxon>Metazoa</taxon>
        <taxon>Chordata</taxon>
        <taxon>Craniata</taxon>
        <taxon>Vertebrata</taxon>
        <taxon>Euteleostomi</taxon>
        <taxon>Actinopterygii</taxon>
        <taxon>Neopterygii</taxon>
        <taxon>Teleostei</taxon>
        <taxon>Anguilliformes</taxon>
        <taxon>Anguillidae</taxon>
        <taxon>Anguilla</taxon>
    </lineage>
</organism>
<reference evidence="1" key="1">
    <citation type="submission" date="2014-11" db="EMBL/GenBank/DDBJ databases">
        <authorList>
            <person name="Amaro Gonzalez C."/>
        </authorList>
    </citation>
    <scope>NUCLEOTIDE SEQUENCE</scope>
</reference>
<proteinExistence type="predicted"/>
<accession>A0A0E9STA5</accession>
<sequence length="31" mass="3715">MPVNYNYIHSNGQEHHIYVLLCKERSLVLLM</sequence>
<name>A0A0E9STA5_ANGAN</name>